<name>A0A1F7ZVG0_9EURO</name>
<keyword evidence="3" id="KW-1185">Reference proteome</keyword>
<dbReference type="EMBL" id="LYCR01000070">
    <property type="protein sequence ID" value="OGM43452.1"/>
    <property type="molecule type" value="Genomic_DNA"/>
</dbReference>
<feature type="compositionally biased region" description="Acidic residues" evidence="1">
    <location>
        <begin position="94"/>
        <end position="114"/>
    </location>
</feature>
<dbReference type="Proteomes" id="UP000179179">
    <property type="component" value="Unassembled WGS sequence"/>
</dbReference>
<dbReference type="OrthoDB" id="4417731at2759"/>
<accession>A0A1F7ZVG0</accession>
<evidence type="ECO:0000313" key="3">
    <source>
        <dbReference type="Proteomes" id="UP000179179"/>
    </source>
</evidence>
<dbReference type="AlphaFoldDB" id="A0A1F7ZVG0"/>
<protein>
    <submittedName>
        <fullName evidence="2">Uncharacterized protein</fullName>
    </submittedName>
</protein>
<comment type="caution">
    <text evidence="2">The sequence shown here is derived from an EMBL/GenBank/DDBJ whole genome shotgun (WGS) entry which is preliminary data.</text>
</comment>
<evidence type="ECO:0000313" key="2">
    <source>
        <dbReference type="EMBL" id="OGM43452.1"/>
    </source>
</evidence>
<dbReference type="GeneID" id="34451209"/>
<proteinExistence type="predicted"/>
<dbReference type="RefSeq" id="XP_022387169.1">
    <property type="nucleotide sequence ID" value="XM_022534948.1"/>
</dbReference>
<sequence>MTLKLLQKASAIINPESSTADDWFHDPAPGNSWGMGMAIQTCETDNLRRKVDQMSEKLDKLLKQNEAYHATSDGVETGQEDTYQERDGWVTNPNDEDLGQDEEDDGCQDDNYENSWVGEDEMPELASVNGDLGVLRHEGTAEEGSPERVDADASLRHEVALSKAYHELDERRDQVKFLQAKVAGLWYEKHQLARKVKKLEGKRDDSTPSRHYFLSSYKLQKLHRGLTADECEHLLHASTEVPSGDVLADSELYVLGDRKDYDVFVNLYGVVPQAVPSLLKHTIELINAHATTLASKHKTCTPTFEDGFARFIKNLQRTGYPEDYHVGFTDDVGIPKLRSSYTAFSDALHSEVRDASQTEVMNGPEEKQPVW</sequence>
<feature type="region of interest" description="Disordered" evidence="1">
    <location>
        <begin position="69"/>
        <end position="114"/>
    </location>
</feature>
<organism evidence="2 3">
    <name type="scientific">Aspergillus bombycis</name>
    <dbReference type="NCBI Taxonomy" id="109264"/>
    <lineage>
        <taxon>Eukaryota</taxon>
        <taxon>Fungi</taxon>
        <taxon>Dikarya</taxon>
        <taxon>Ascomycota</taxon>
        <taxon>Pezizomycotina</taxon>
        <taxon>Eurotiomycetes</taxon>
        <taxon>Eurotiomycetidae</taxon>
        <taxon>Eurotiales</taxon>
        <taxon>Aspergillaceae</taxon>
        <taxon>Aspergillus</taxon>
    </lineage>
</organism>
<gene>
    <name evidence="2" type="ORF">ABOM_007819</name>
</gene>
<reference evidence="2 3" key="1">
    <citation type="journal article" date="2016" name="Genome Biol. Evol.">
        <title>Draft genome sequence of an aflatoxigenic Aspergillus species, A. bombycis.</title>
        <authorList>
            <person name="Moore G.G."/>
            <person name="Mack B.M."/>
            <person name="Beltz S.B."/>
            <person name="Gilbert M.K."/>
        </authorList>
    </citation>
    <scope>NUCLEOTIDE SEQUENCE [LARGE SCALE GENOMIC DNA]</scope>
    <source>
        <strain evidence="3">NRRL 26010</strain>
    </source>
</reference>
<evidence type="ECO:0000256" key="1">
    <source>
        <dbReference type="SAM" id="MobiDB-lite"/>
    </source>
</evidence>
<dbReference type="STRING" id="109264.A0A1F7ZVG0"/>